<dbReference type="Proteomes" id="UP000295192">
    <property type="component" value="Unassembled WGS sequence"/>
</dbReference>
<dbReference type="EMBL" id="LSRL02000016">
    <property type="protein sequence ID" value="TDG50319.1"/>
    <property type="molecule type" value="Genomic_DNA"/>
</dbReference>
<proteinExistence type="predicted"/>
<accession>A0A484BNC1</accession>
<sequence>MHLPMTEAKPNPVPVPVAVGVARAEATPGAATQTRSELFVQFVGMIFGLNSATLRQTNETTNHTINDI</sequence>
<comment type="caution">
    <text evidence="1">The sequence shown here is derived from an EMBL/GenBank/DDBJ whole genome shotgun (WGS) entry which is preliminary data.</text>
</comment>
<reference evidence="1 2" key="1">
    <citation type="journal article" date="2019" name="J. Hered.">
        <title>An Improved Genome Assembly for Drosophila navojoa, the Basal Species in the mojavensis Cluster.</title>
        <authorList>
            <person name="Vanderlinde T."/>
            <person name="Dupim E.G."/>
            <person name="Nazario-Yepiz N.O."/>
            <person name="Carvalho A.B."/>
        </authorList>
    </citation>
    <scope>NUCLEOTIDE SEQUENCE [LARGE SCALE GENOMIC DNA]</scope>
    <source>
        <strain evidence="1">Navoj_Jal97</strain>
        <tissue evidence="1">Whole organism</tissue>
    </source>
</reference>
<dbReference type="AlphaFoldDB" id="A0A484BNC1"/>
<protein>
    <submittedName>
        <fullName evidence="1">Uncharacterized protein</fullName>
    </submittedName>
</protein>
<keyword evidence="2" id="KW-1185">Reference proteome</keyword>
<organism evidence="1 2">
    <name type="scientific">Drosophila navojoa</name>
    <name type="common">Fruit fly</name>
    <dbReference type="NCBI Taxonomy" id="7232"/>
    <lineage>
        <taxon>Eukaryota</taxon>
        <taxon>Metazoa</taxon>
        <taxon>Ecdysozoa</taxon>
        <taxon>Arthropoda</taxon>
        <taxon>Hexapoda</taxon>
        <taxon>Insecta</taxon>
        <taxon>Pterygota</taxon>
        <taxon>Neoptera</taxon>
        <taxon>Endopterygota</taxon>
        <taxon>Diptera</taxon>
        <taxon>Brachycera</taxon>
        <taxon>Muscomorpha</taxon>
        <taxon>Ephydroidea</taxon>
        <taxon>Drosophilidae</taxon>
        <taxon>Drosophila</taxon>
    </lineage>
</organism>
<gene>
    <name evidence="1" type="ORF">AWZ03_003224</name>
</gene>
<evidence type="ECO:0000313" key="2">
    <source>
        <dbReference type="Proteomes" id="UP000295192"/>
    </source>
</evidence>
<name>A0A484BNC1_DRONA</name>
<evidence type="ECO:0000313" key="1">
    <source>
        <dbReference type="EMBL" id="TDG50319.1"/>
    </source>
</evidence>